<dbReference type="GO" id="GO:0008757">
    <property type="term" value="F:S-adenosylmethionine-dependent methyltransferase activity"/>
    <property type="evidence" value="ECO:0007669"/>
    <property type="project" value="InterPro"/>
</dbReference>
<comment type="similarity">
    <text evidence="1">Belongs to the methyltransferase superfamily.</text>
</comment>
<dbReference type="SUPFAM" id="SSF53335">
    <property type="entry name" value="S-adenosyl-L-methionine-dependent methyltransferases"/>
    <property type="match status" value="1"/>
</dbReference>
<keyword evidence="6" id="KW-1185">Reference proteome</keyword>
<dbReference type="PANTHER" id="PTHR44942:SF4">
    <property type="entry name" value="METHYLTRANSFERASE TYPE 11 DOMAIN-CONTAINING PROTEIN"/>
    <property type="match status" value="1"/>
</dbReference>
<keyword evidence="3 5" id="KW-0808">Transferase</keyword>
<accession>A0A328B5D3</accession>
<dbReference type="EMBL" id="QFYP01000001">
    <property type="protein sequence ID" value="RAK61775.1"/>
    <property type="molecule type" value="Genomic_DNA"/>
</dbReference>
<evidence type="ECO:0000256" key="1">
    <source>
        <dbReference type="ARBA" id="ARBA00008361"/>
    </source>
</evidence>
<dbReference type="Proteomes" id="UP000249842">
    <property type="component" value="Unassembled WGS sequence"/>
</dbReference>
<reference evidence="6" key="1">
    <citation type="submission" date="2018-05" db="EMBL/GenBank/DDBJ databases">
        <authorList>
            <person name="Li X."/>
        </authorList>
    </citation>
    <scope>NUCLEOTIDE SEQUENCE [LARGE SCALE GENOMIC DNA]</scope>
    <source>
        <strain evidence="6">HKS-05</strain>
    </source>
</reference>
<protein>
    <submittedName>
        <fullName evidence="5">SAM-dependent methyltransferase</fullName>
    </submittedName>
</protein>
<name>A0A328B5D3_9CAUL</name>
<dbReference type="Pfam" id="PF08241">
    <property type="entry name" value="Methyltransf_11"/>
    <property type="match status" value="1"/>
</dbReference>
<dbReference type="RefSeq" id="WP_111459061.1">
    <property type="nucleotide sequence ID" value="NZ_QFYP01000001.1"/>
</dbReference>
<dbReference type="InterPro" id="IPR051052">
    <property type="entry name" value="Diverse_substrate_MTase"/>
</dbReference>
<gene>
    <name evidence="5" type="ORF">DJ021_10410</name>
</gene>
<comment type="caution">
    <text evidence="5">The sequence shown here is derived from an EMBL/GenBank/DDBJ whole genome shotgun (WGS) entry which is preliminary data.</text>
</comment>
<dbReference type="Gene3D" id="3.40.50.150">
    <property type="entry name" value="Vaccinia Virus protein VP39"/>
    <property type="match status" value="1"/>
</dbReference>
<evidence type="ECO:0000256" key="3">
    <source>
        <dbReference type="ARBA" id="ARBA00022679"/>
    </source>
</evidence>
<keyword evidence="2 5" id="KW-0489">Methyltransferase</keyword>
<dbReference type="PANTHER" id="PTHR44942">
    <property type="entry name" value="METHYLTRANSF_11 DOMAIN-CONTAINING PROTEIN"/>
    <property type="match status" value="1"/>
</dbReference>
<dbReference type="InterPro" id="IPR029063">
    <property type="entry name" value="SAM-dependent_MTases_sf"/>
</dbReference>
<dbReference type="CDD" id="cd02440">
    <property type="entry name" value="AdoMet_MTases"/>
    <property type="match status" value="1"/>
</dbReference>
<evidence type="ECO:0000313" key="5">
    <source>
        <dbReference type="EMBL" id="RAK61775.1"/>
    </source>
</evidence>
<organism evidence="5 6">
    <name type="scientific">Phenylobacterium hankyongense</name>
    <dbReference type="NCBI Taxonomy" id="1813876"/>
    <lineage>
        <taxon>Bacteria</taxon>
        <taxon>Pseudomonadati</taxon>
        <taxon>Pseudomonadota</taxon>
        <taxon>Alphaproteobacteria</taxon>
        <taxon>Caulobacterales</taxon>
        <taxon>Caulobacteraceae</taxon>
        <taxon>Phenylobacterium</taxon>
    </lineage>
</organism>
<dbReference type="GO" id="GO:0032259">
    <property type="term" value="P:methylation"/>
    <property type="evidence" value="ECO:0007669"/>
    <property type="project" value="UniProtKB-KW"/>
</dbReference>
<dbReference type="AlphaFoldDB" id="A0A328B5D3"/>
<dbReference type="InterPro" id="IPR013216">
    <property type="entry name" value="Methyltransf_11"/>
</dbReference>
<evidence type="ECO:0000313" key="6">
    <source>
        <dbReference type="Proteomes" id="UP000249842"/>
    </source>
</evidence>
<dbReference type="OrthoDB" id="9777830at2"/>
<evidence type="ECO:0000259" key="4">
    <source>
        <dbReference type="Pfam" id="PF08241"/>
    </source>
</evidence>
<feature type="domain" description="Methyltransferase type 11" evidence="4">
    <location>
        <begin position="50"/>
        <end position="138"/>
    </location>
</feature>
<sequence length="262" mass="28560">MTSAKQVHETATTGFGASAAAYAMSRPGYPAEIEAWLTKACRLWSGRTAVEIGAGTGKFTDRLIETQARVIAIEPVAAMRSELIKRHPDVQVLDGSGERIPLPDGIADAVLCAQSFHWFANAGALTEIRRVLKPGGRLGLVWNLPDVRTAWVARWQAILVPYEGDAPTFRNSLWRAAFPADGFGPLEEETIAHSTRTSPELAIVRFALSLSYINVLPKAERDVVVARLRALIENDPDLRGRDEVTVPWRTLVASCASLPPVP</sequence>
<proteinExistence type="inferred from homology"/>
<evidence type="ECO:0000256" key="2">
    <source>
        <dbReference type="ARBA" id="ARBA00022603"/>
    </source>
</evidence>